<protein>
    <submittedName>
        <fullName evidence="2">Uncharacterized protein</fullName>
    </submittedName>
</protein>
<gene>
    <name evidence="2" type="ORF">VKT23_016937</name>
</gene>
<feature type="region of interest" description="Disordered" evidence="1">
    <location>
        <begin position="81"/>
        <end position="111"/>
    </location>
</feature>
<organism evidence="2 3">
    <name type="scientific">Marasmiellus scandens</name>
    <dbReference type="NCBI Taxonomy" id="2682957"/>
    <lineage>
        <taxon>Eukaryota</taxon>
        <taxon>Fungi</taxon>
        <taxon>Dikarya</taxon>
        <taxon>Basidiomycota</taxon>
        <taxon>Agaricomycotina</taxon>
        <taxon>Agaricomycetes</taxon>
        <taxon>Agaricomycetidae</taxon>
        <taxon>Agaricales</taxon>
        <taxon>Marasmiineae</taxon>
        <taxon>Omphalotaceae</taxon>
        <taxon>Marasmiellus</taxon>
    </lineage>
</organism>
<reference evidence="2 3" key="1">
    <citation type="submission" date="2024-01" db="EMBL/GenBank/DDBJ databases">
        <title>A draft genome for the cacao thread blight pathogen Marasmiellus scandens.</title>
        <authorList>
            <person name="Baruah I.K."/>
            <person name="Leung J."/>
            <person name="Bukari Y."/>
            <person name="Amoako-Attah I."/>
            <person name="Meinhardt L.W."/>
            <person name="Bailey B.A."/>
            <person name="Cohen S.P."/>
        </authorList>
    </citation>
    <scope>NUCLEOTIDE SEQUENCE [LARGE SCALE GENOMIC DNA]</scope>
    <source>
        <strain evidence="2 3">GH-19</strain>
    </source>
</reference>
<accession>A0ABR1IWA8</accession>
<evidence type="ECO:0000256" key="1">
    <source>
        <dbReference type="SAM" id="MobiDB-lite"/>
    </source>
</evidence>
<keyword evidence="3" id="KW-1185">Reference proteome</keyword>
<dbReference type="Proteomes" id="UP001498398">
    <property type="component" value="Unassembled WGS sequence"/>
</dbReference>
<sequence length="111" mass="12509">MARTNVFRGLQFSAFVFQYYGLAIVSYWTCSSWVCDKLVKWPASRGRPTISFSTMTPPPKRVILFDSTFITSTACIFSSASPKRNPEGLIRRCRPQPANNKIGLSKEVDHA</sequence>
<comment type="caution">
    <text evidence="2">The sequence shown here is derived from an EMBL/GenBank/DDBJ whole genome shotgun (WGS) entry which is preliminary data.</text>
</comment>
<proteinExistence type="predicted"/>
<dbReference type="EMBL" id="JBANRG010000067">
    <property type="protein sequence ID" value="KAK7440589.1"/>
    <property type="molecule type" value="Genomic_DNA"/>
</dbReference>
<evidence type="ECO:0000313" key="2">
    <source>
        <dbReference type="EMBL" id="KAK7440589.1"/>
    </source>
</evidence>
<evidence type="ECO:0000313" key="3">
    <source>
        <dbReference type="Proteomes" id="UP001498398"/>
    </source>
</evidence>
<name>A0ABR1IWA8_9AGAR</name>